<protein>
    <submittedName>
        <fullName evidence="3">EAL domain, c-di-GMP-specific phosphodiesterase class I (Or its enzymatically inactive variant)</fullName>
    </submittedName>
</protein>
<dbReference type="SUPFAM" id="SSF141868">
    <property type="entry name" value="EAL domain-like"/>
    <property type="match status" value="1"/>
</dbReference>
<name>A0A1I7KDL0_9BACL</name>
<organism evidence="3 4">
    <name type="scientific">Alicyclobacillus macrosporangiidus</name>
    <dbReference type="NCBI Taxonomy" id="392015"/>
    <lineage>
        <taxon>Bacteria</taxon>
        <taxon>Bacillati</taxon>
        <taxon>Bacillota</taxon>
        <taxon>Bacilli</taxon>
        <taxon>Bacillales</taxon>
        <taxon>Alicyclobacillaceae</taxon>
        <taxon>Alicyclobacillus</taxon>
    </lineage>
</organism>
<dbReference type="InterPro" id="IPR001633">
    <property type="entry name" value="EAL_dom"/>
</dbReference>
<dbReference type="PANTHER" id="PTHR33121">
    <property type="entry name" value="CYCLIC DI-GMP PHOSPHODIESTERASE PDEF"/>
    <property type="match status" value="1"/>
</dbReference>
<evidence type="ECO:0000259" key="1">
    <source>
        <dbReference type="PROSITE" id="PS50042"/>
    </source>
</evidence>
<dbReference type="Gene3D" id="3.20.20.450">
    <property type="entry name" value="EAL domain"/>
    <property type="match status" value="1"/>
</dbReference>
<dbReference type="SMART" id="SM00052">
    <property type="entry name" value="EAL"/>
    <property type="match status" value="1"/>
</dbReference>
<reference evidence="4" key="1">
    <citation type="submission" date="2016-10" db="EMBL/GenBank/DDBJ databases">
        <authorList>
            <person name="Varghese N."/>
        </authorList>
    </citation>
    <scope>NUCLEOTIDE SEQUENCE [LARGE SCALE GENOMIC DNA]</scope>
    <source>
        <strain evidence="4">DSM 17980</strain>
    </source>
</reference>
<dbReference type="PROSITE" id="PS50042">
    <property type="entry name" value="CNMP_BINDING_3"/>
    <property type="match status" value="1"/>
</dbReference>
<dbReference type="RefSeq" id="WP_074954006.1">
    <property type="nucleotide sequence ID" value="NZ_FPBV01000015.1"/>
</dbReference>
<keyword evidence="4" id="KW-1185">Reference proteome</keyword>
<dbReference type="InterPro" id="IPR035919">
    <property type="entry name" value="EAL_sf"/>
</dbReference>
<dbReference type="Pfam" id="PF00563">
    <property type="entry name" value="EAL"/>
    <property type="match status" value="1"/>
</dbReference>
<dbReference type="InterPro" id="IPR000595">
    <property type="entry name" value="cNMP-bd_dom"/>
</dbReference>
<dbReference type="EMBL" id="FPBV01000015">
    <property type="protein sequence ID" value="SFU95495.1"/>
    <property type="molecule type" value="Genomic_DNA"/>
</dbReference>
<dbReference type="CDD" id="cd01948">
    <property type="entry name" value="EAL"/>
    <property type="match status" value="1"/>
</dbReference>
<proteinExistence type="predicted"/>
<feature type="domain" description="EAL" evidence="2">
    <location>
        <begin position="1"/>
        <end position="214"/>
    </location>
</feature>
<dbReference type="InterPro" id="IPR050706">
    <property type="entry name" value="Cyclic-di-GMP_PDE-like"/>
</dbReference>
<dbReference type="OrthoDB" id="581425at2"/>
<dbReference type="PROSITE" id="PS50883">
    <property type="entry name" value="EAL"/>
    <property type="match status" value="1"/>
</dbReference>
<evidence type="ECO:0000313" key="3">
    <source>
        <dbReference type="EMBL" id="SFU95495.1"/>
    </source>
</evidence>
<dbReference type="STRING" id="392015.SAMN05421543_11554"/>
<sequence length="218" mass="24821">MDIVYQPIFDLHNGCIFGYEALLRPAHGSPLEAIETARREKRIVALDRWIMFQASVQAATWLERDQLLFLNAEPVTVTDPSTWEPWPLALPPERVVIELTERDVLVGLDISPLKAQGVRLALDDFGTGHSNVEALSWIRPQFVKLDRQFWTQCGEVKALTQTVKRPDFCLLAEGVETAEDLEFVRRLPVRYVQGFYLGRPMPADNLRREASPVRLGVL</sequence>
<dbReference type="PANTHER" id="PTHR33121:SF70">
    <property type="entry name" value="SIGNALING PROTEIN YKOW"/>
    <property type="match status" value="1"/>
</dbReference>
<feature type="domain" description="Cyclic nucleotide-binding" evidence="1">
    <location>
        <begin position="1"/>
        <end position="48"/>
    </location>
</feature>
<dbReference type="AlphaFoldDB" id="A0A1I7KDL0"/>
<evidence type="ECO:0000259" key="2">
    <source>
        <dbReference type="PROSITE" id="PS50883"/>
    </source>
</evidence>
<gene>
    <name evidence="3" type="ORF">SAMN05421543_11554</name>
</gene>
<dbReference type="Proteomes" id="UP000183508">
    <property type="component" value="Unassembled WGS sequence"/>
</dbReference>
<evidence type="ECO:0000313" key="4">
    <source>
        <dbReference type="Proteomes" id="UP000183508"/>
    </source>
</evidence>
<accession>A0A1I7KDL0</accession>
<dbReference type="GO" id="GO:0071111">
    <property type="term" value="F:cyclic-guanylate-specific phosphodiesterase activity"/>
    <property type="evidence" value="ECO:0007669"/>
    <property type="project" value="InterPro"/>
</dbReference>